<sequence>EVQANTAPANSKIEDTNKKATEKKIKEVQANTAPANSKISETDKKAMEKKTKDIKANTSDADGKINDLDRKASAPKTKRISLEWLGNLNPLKYFHSGGTVGSSPSNRSTRPKYHNGGNPRGLVGRGAKFDEVDARLLKNEMVLTQAQQANLFNFIRTANRPTTAATYSQGKGGQGGSSDRRVTNNFQIAELHVREEADVTRVAEELKRMERAKERSRGR</sequence>
<feature type="region of interest" description="Disordered" evidence="2">
    <location>
        <begin position="1"/>
        <end position="74"/>
    </location>
</feature>
<organism evidence="3 4">
    <name type="scientific">Bacillus cereus TIAC219</name>
    <dbReference type="NCBI Taxonomy" id="718222"/>
    <lineage>
        <taxon>Bacteria</taxon>
        <taxon>Bacillati</taxon>
        <taxon>Bacillota</taxon>
        <taxon>Bacilli</taxon>
        <taxon>Bacillales</taxon>
        <taxon>Bacillaceae</taxon>
        <taxon>Bacillus</taxon>
        <taxon>Bacillus cereus group</taxon>
    </lineage>
</organism>
<gene>
    <name evidence="3" type="ORF">IAY_07179</name>
</gene>
<evidence type="ECO:0000313" key="4">
    <source>
        <dbReference type="Proteomes" id="UP000014060"/>
    </source>
</evidence>
<keyword evidence="1" id="KW-0175">Coiled coil</keyword>
<feature type="compositionally biased region" description="Basic and acidic residues" evidence="2">
    <location>
        <begin position="40"/>
        <end position="72"/>
    </location>
</feature>
<feature type="coiled-coil region" evidence="1">
    <location>
        <begin position="192"/>
        <end position="219"/>
    </location>
</feature>
<feature type="non-terminal residue" evidence="3">
    <location>
        <position position="1"/>
    </location>
</feature>
<evidence type="ECO:0000256" key="2">
    <source>
        <dbReference type="SAM" id="MobiDB-lite"/>
    </source>
</evidence>
<protein>
    <submittedName>
        <fullName evidence="3">Uncharacterized protein</fullName>
    </submittedName>
</protein>
<accession>A0ABC9SQR0</accession>
<feature type="compositionally biased region" description="Polar residues" evidence="2">
    <location>
        <begin position="29"/>
        <end position="39"/>
    </location>
</feature>
<evidence type="ECO:0000256" key="1">
    <source>
        <dbReference type="SAM" id="Coils"/>
    </source>
</evidence>
<reference evidence="3 4" key="1">
    <citation type="submission" date="2013-01" db="EMBL/GenBank/DDBJ databases">
        <title>The Genome Sequence of Bacillus cereus TIAC219.</title>
        <authorList>
            <consortium name="The Broad Institute Genome Sequencing Platform"/>
            <consortium name="The Broad Institute Genome Sequencing Center for Infectious Disease"/>
            <person name="Feldgarden M."/>
            <person name="Van der Auwera G.A."/>
            <person name="Mahillon J."/>
            <person name="Duprez V."/>
            <person name="Timmery S."/>
            <person name="Mattelet C."/>
            <person name="Dierick K."/>
            <person name="Sun M."/>
            <person name="Yu Z."/>
            <person name="Zhu L."/>
            <person name="Hu X."/>
            <person name="Shank E.B."/>
            <person name="Swiecicka I."/>
            <person name="Hansen B.M."/>
            <person name="Andrup L."/>
            <person name="Walker B."/>
            <person name="Young S.K."/>
            <person name="Zeng Q."/>
            <person name="Gargeya S."/>
            <person name="Fitzgerald M."/>
            <person name="Haas B."/>
            <person name="Abouelleil A."/>
            <person name="Alvarado L."/>
            <person name="Arachchi H.M."/>
            <person name="Berlin A.M."/>
            <person name="Chapman S.B."/>
            <person name="Dewar J."/>
            <person name="Goldberg J."/>
            <person name="Griggs A."/>
            <person name="Gujja S."/>
            <person name="Hansen M."/>
            <person name="Howarth C."/>
            <person name="Imamovic A."/>
            <person name="Larimer J."/>
            <person name="McCowan C."/>
            <person name="Murphy C."/>
            <person name="Neiman D."/>
            <person name="Pearson M."/>
            <person name="Priest M."/>
            <person name="Roberts A."/>
            <person name="Saif S."/>
            <person name="Shea T."/>
            <person name="Sisk P."/>
            <person name="Sykes S."/>
            <person name="Wortman J."/>
            <person name="Nusbaum C."/>
            <person name="Birren B."/>
        </authorList>
    </citation>
    <scope>NUCLEOTIDE SEQUENCE [LARGE SCALE GENOMIC DNA]</scope>
    <source>
        <strain evidence="3 4">TIAC219</strain>
    </source>
</reference>
<comment type="caution">
    <text evidence="3">The sequence shown here is derived from an EMBL/GenBank/DDBJ whole genome shotgun (WGS) entry which is preliminary data.</text>
</comment>
<feature type="compositionally biased region" description="Basic and acidic residues" evidence="2">
    <location>
        <begin position="12"/>
        <end position="27"/>
    </location>
</feature>
<name>A0ABC9SQR0_BACCE</name>
<proteinExistence type="predicted"/>
<feature type="region of interest" description="Disordered" evidence="2">
    <location>
        <begin position="96"/>
        <end position="124"/>
    </location>
</feature>
<dbReference type="AlphaFoldDB" id="A0ABC9SQR0"/>
<dbReference type="Proteomes" id="UP000014060">
    <property type="component" value="Unassembled WGS sequence"/>
</dbReference>
<evidence type="ECO:0000313" key="3">
    <source>
        <dbReference type="EMBL" id="EOQ57903.1"/>
    </source>
</evidence>
<dbReference type="EMBL" id="AHCJ01000083">
    <property type="protein sequence ID" value="EOQ57903.1"/>
    <property type="molecule type" value="Genomic_DNA"/>
</dbReference>